<evidence type="ECO:0000313" key="7">
    <source>
        <dbReference type="EMBL" id="MQL89968.1"/>
    </source>
</evidence>
<dbReference type="GO" id="GO:0043565">
    <property type="term" value="F:sequence-specific DNA binding"/>
    <property type="evidence" value="ECO:0007669"/>
    <property type="project" value="InterPro"/>
</dbReference>
<dbReference type="SUPFAM" id="SSF118290">
    <property type="entry name" value="WRKY DNA-binding domain"/>
    <property type="match status" value="1"/>
</dbReference>
<dbReference type="AlphaFoldDB" id="A0A843V1V9"/>
<comment type="subcellular location">
    <subcellularLocation>
        <location evidence="1">Nucleus</location>
    </subcellularLocation>
</comment>
<dbReference type="Gene3D" id="2.20.25.80">
    <property type="entry name" value="WRKY domain"/>
    <property type="match status" value="1"/>
</dbReference>
<dbReference type="Proteomes" id="UP000652761">
    <property type="component" value="Unassembled WGS sequence"/>
</dbReference>
<keyword evidence="4" id="KW-0804">Transcription</keyword>
<dbReference type="PANTHER" id="PTHR31221">
    <property type="entry name" value="WRKY TRANSCRIPTION FACTOR PROTEIN 1-RELATED"/>
    <property type="match status" value="1"/>
</dbReference>
<dbReference type="Pfam" id="PF03106">
    <property type="entry name" value="WRKY"/>
    <property type="match status" value="1"/>
</dbReference>
<name>A0A843V1V9_COLES</name>
<accession>A0A843V1V9</accession>
<dbReference type="PROSITE" id="PS50811">
    <property type="entry name" value="WRKY"/>
    <property type="match status" value="1"/>
</dbReference>
<comment type="caution">
    <text evidence="7">The sequence shown here is derived from an EMBL/GenBank/DDBJ whole genome shotgun (WGS) entry which is preliminary data.</text>
</comment>
<dbReference type="InterPro" id="IPR036576">
    <property type="entry name" value="WRKY_dom_sf"/>
</dbReference>
<evidence type="ECO:0000259" key="6">
    <source>
        <dbReference type="PROSITE" id="PS50811"/>
    </source>
</evidence>
<dbReference type="GO" id="GO:0005634">
    <property type="term" value="C:nucleus"/>
    <property type="evidence" value="ECO:0007669"/>
    <property type="project" value="UniProtKB-SubCell"/>
</dbReference>
<dbReference type="FunFam" id="2.20.25.80:FF:000003">
    <property type="entry name" value="WRKY transcription factor 57"/>
    <property type="match status" value="1"/>
</dbReference>
<keyword evidence="5" id="KW-0539">Nucleus</keyword>
<organism evidence="7 8">
    <name type="scientific">Colocasia esculenta</name>
    <name type="common">Wild taro</name>
    <name type="synonym">Arum esculentum</name>
    <dbReference type="NCBI Taxonomy" id="4460"/>
    <lineage>
        <taxon>Eukaryota</taxon>
        <taxon>Viridiplantae</taxon>
        <taxon>Streptophyta</taxon>
        <taxon>Embryophyta</taxon>
        <taxon>Tracheophyta</taxon>
        <taxon>Spermatophyta</taxon>
        <taxon>Magnoliopsida</taxon>
        <taxon>Liliopsida</taxon>
        <taxon>Araceae</taxon>
        <taxon>Aroideae</taxon>
        <taxon>Colocasieae</taxon>
        <taxon>Colocasia</taxon>
    </lineage>
</organism>
<evidence type="ECO:0000256" key="1">
    <source>
        <dbReference type="ARBA" id="ARBA00004123"/>
    </source>
</evidence>
<evidence type="ECO:0000256" key="4">
    <source>
        <dbReference type="ARBA" id="ARBA00023163"/>
    </source>
</evidence>
<evidence type="ECO:0000256" key="5">
    <source>
        <dbReference type="ARBA" id="ARBA00023242"/>
    </source>
</evidence>
<dbReference type="OrthoDB" id="693960at2759"/>
<dbReference type="SMART" id="SM00774">
    <property type="entry name" value="WRKY"/>
    <property type="match status" value="1"/>
</dbReference>
<proteinExistence type="predicted"/>
<evidence type="ECO:0000313" key="8">
    <source>
        <dbReference type="Proteomes" id="UP000652761"/>
    </source>
</evidence>
<protein>
    <recommendedName>
        <fullName evidence="6">WRKY domain-containing protein</fullName>
    </recommendedName>
</protein>
<dbReference type="InterPro" id="IPR003657">
    <property type="entry name" value="WRKY_dom"/>
</dbReference>
<dbReference type="PANTHER" id="PTHR31221:SF112">
    <property type="entry name" value="WRKY TRANSCRIPTION FACTOR 50-RELATED"/>
    <property type="match status" value="1"/>
</dbReference>
<gene>
    <name evidence="7" type="ORF">Taro_022551</name>
</gene>
<keyword evidence="2" id="KW-0805">Transcription regulation</keyword>
<keyword evidence="3" id="KW-0238">DNA-binding</keyword>
<dbReference type="GO" id="GO:0003700">
    <property type="term" value="F:DNA-binding transcription factor activity"/>
    <property type="evidence" value="ECO:0007669"/>
    <property type="project" value="InterPro"/>
</dbReference>
<dbReference type="InterPro" id="IPR044810">
    <property type="entry name" value="WRKY_plant"/>
</dbReference>
<dbReference type="EMBL" id="NMUH01001194">
    <property type="protein sequence ID" value="MQL89968.1"/>
    <property type="molecule type" value="Genomic_DNA"/>
</dbReference>
<feature type="domain" description="WRKY" evidence="6">
    <location>
        <begin position="159"/>
        <end position="224"/>
    </location>
</feature>
<reference evidence="7" key="1">
    <citation type="submission" date="2017-07" db="EMBL/GenBank/DDBJ databases">
        <title>Taro Niue Genome Assembly and Annotation.</title>
        <authorList>
            <person name="Atibalentja N."/>
            <person name="Keating K."/>
            <person name="Fields C.J."/>
        </authorList>
    </citation>
    <scope>NUCLEOTIDE SEQUENCE</scope>
    <source>
        <strain evidence="7">Niue_2</strain>
        <tissue evidence="7">Leaf</tissue>
    </source>
</reference>
<keyword evidence="8" id="KW-1185">Reference proteome</keyword>
<evidence type="ECO:0000256" key="3">
    <source>
        <dbReference type="ARBA" id="ARBA00023125"/>
    </source>
</evidence>
<evidence type="ECO:0000256" key="2">
    <source>
        <dbReference type="ARBA" id="ARBA00023015"/>
    </source>
</evidence>
<sequence length="266" mass="29413">MARGHQGLQLAIPSFLQEANEEALQSPGWDPLAKAGAGSEDHPSLTVSDYISIFDEESPPEGYYSALLAGADPVGQPSPTVSDYIPIFHEDYSQPEDYYSASLVAATGQYCYQELFLPAEDTGESSMVGPTSSGLECNDGVQAERNMDERNKYVFRTQSEKDVLEDGYRWRKYGKKSVKNSPNKRNYYRCTAEGCNVKKRIERDREDHSYVLTTYEGKHCHPPPGDRYYPVAPGASSSASAACAQWDSPSRPVTTMVFGAESYGRP</sequence>